<gene>
    <name evidence="2" type="ORF">AVEN_206023_1</name>
</gene>
<evidence type="ECO:0000313" key="2">
    <source>
        <dbReference type="EMBL" id="GBM58844.1"/>
    </source>
</evidence>
<organism evidence="2 3">
    <name type="scientific">Araneus ventricosus</name>
    <name type="common">Orbweaver spider</name>
    <name type="synonym">Epeira ventricosa</name>
    <dbReference type="NCBI Taxonomy" id="182803"/>
    <lineage>
        <taxon>Eukaryota</taxon>
        <taxon>Metazoa</taxon>
        <taxon>Ecdysozoa</taxon>
        <taxon>Arthropoda</taxon>
        <taxon>Chelicerata</taxon>
        <taxon>Arachnida</taxon>
        <taxon>Araneae</taxon>
        <taxon>Araneomorphae</taxon>
        <taxon>Entelegynae</taxon>
        <taxon>Araneoidea</taxon>
        <taxon>Araneidae</taxon>
        <taxon>Araneus</taxon>
    </lineage>
</organism>
<dbReference type="Proteomes" id="UP000499080">
    <property type="component" value="Unassembled WGS sequence"/>
</dbReference>
<keyword evidence="3" id="KW-1185">Reference proteome</keyword>
<comment type="caution">
    <text evidence="2">The sequence shown here is derived from an EMBL/GenBank/DDBJ whole genome shotgun (WGS) entry which is preliminary data.</text>
</comment>
<keyword evidence="1" id="KW-0732">Signal</keyword>
<feature type="signal peptide" evidence="1">
    <location>
        <begin position="1"/>
        <end position="48"/>
    </location>
</feature>
<evidence type="ECO:0000256" key="1">
    <source>
        <dbReference type="SAM" id="SignalP"/>
    </source>
</evidence>
<accession>A0A4Y2H3G7</accession>
<name>A0A4Y2H3G7_ARAVE</name>
<feature type="chain" id="PRO_5021484997" evidence="1">
    <location>
        <begin position="49"/>
        <end position="98"/>
    </location>
</feature>
<dbReference type="EMBL" id="BGPR01001650">
    <property type="protein sequence ID" value="GBM58844.1"/>
    <property type="molecule type" value="Genomic_DNA"/>
</dbReference>
<proteinExistence type="predicted"/>
<evidence type="ECO:0000313" key="3">
    <source>
        <dbReference type="Proteomes" id="UP000499080"/>
    </source>
</evidence>
<dbReference type="AlphaFoldDB" id="A0A4Y2H3G7"/>
<sequence>MEGDSCRRPRKTGLAVLLPMQAHNTVPARLLVLLSLLMLILPSKPTVSVDEQEITAEVILIYILTRTNYYIYKGKMMNRINLNPREALLPFKDENDYG</sequence>
<protein>
    <submittedName>
        <fullName evidence="2">Uncharacterized protein</fullName>
    </submittedName>
</protein>
<reference evidence="2 3" key="1">
    <citation type="journal article" date="2019" name="Sci. Rep.">
        <title>Orb-weaving spider Araneus ventricosus genome elucidates the spidroin gene catalogue.</title>
        <authorList>
            <person name="Kono N."/>
            <person name="Nakamura H."/>
            <person name="Ohtoshi R."/>
            <person name="Moran D.A.P."/>
            <person name="Shinohara A."/>
            <person name="Yoshida Y."/>
            <person name="Fujiwara M."/>
            <person name="Mori M."/>
            <person name="Tomita M."/>
            <person name="Arakawa K."/>
        </authorList>
    </citation>
    <scope>NUCLEOTIDE SEQUENCE [LARGE SCALE GENOMIC DNA]</scope>
</reference>